<accession>A0A843TNQ9</accession>
<dbReference type="EMBL" id="NMUH01000137">
    <property type="protein sequence ID" value="MQL72611.1"/>
    <property type="molecule type" value="Genomic_DNA"/>
</dbReference>
<sequence length="98" mass="10993">MTSEFSVHSSWLIGGIYRGLPGGHPKKNLREGGRDASLWVVYSEEAPPSREGYPEVAPPSPTRRCYLWSLGDDLGEHISLQRSDMDLLHQVNPTAEFR</sequence>
<evidence type="ECO:0000313" key="2">
    <source>
        <dbReference type="Proteomes" id="UP000652761"/>
    </source>
</evidence>
<gene>
    <name evidence="1" type="ORF">Taro_004958</name>
</gene>
<proteinExistence type="predicted"/>
<dbReference type="Proteomes" id="UP000652761">
    <property type="component" value="Unassembled WGS sequence"/>
</dbReference>
<name>A0A843TNQ9_COLES</name>
<dbReference type="AlphaFoldDB" id="A0A843TNQ9"/>
<protein>
    <submittedName>
        <fullName evidence="1">Uncharacterized protein</fullName>
    </submittedName>
</protein>
<organism evidence="1 2">
    <name type="scientific">Colocasia esculenta</name>
    <name type="common">Wild taro</name>
    <name type="synonym">Arum esculentum</name>
    <dbReference type="NCBI Taxonomy" id="4460"/>
    <lineage>
        <taxon>Eukaryota</taxon>
        <taxon>Viridiplantae</taxon>
        <taxon>Streptophyta</taxon>
        <taxon>Embryophyta</taxon>
        <taxon>Tracheophyta</taxon>
        <taxon>Spermatophyta</taxon>
        <taxon>Magnoliopsida</taxon>
        <taxon>Liliopsida</taxon>
        <taxon>Araceae</taxon>
        <taxon>Aroideae</taxon>
        <taxon>Colocasieae</taxon>
        <taxon>Colocasia</taxon>
    </lineage>
</organism>
<comment type="caution">
    <text evidence="1">The sequence shown here is derived from an EMBL/GenBank/DDBJ whole genome shotgun (WGS) entry which is preliminary data.</text>
</comment>
<keyword evidence="2" id="KW-1185">Reference proteome</keyword>
<reference evidence="1" key="1">
    <citation type="submission" date="2017-07" db="EMBL/GenBank/DDBJ databases">
        <title>Taro Niue Genome Assembly and Annotation.</title>
        <authorList>
            <person name="Atibalentja N."/>
            <person name="Keating K."/>
            <person name="Fields C.J."/>
        </authorList>
    </citation>
    <scope>NUCLEOTIDE SEQUENCE</scope>
    <source>
        <strain evidence="1">Niue_2</strain>
        <tissue evidence="1">Leaf</tissue>
    </source>
</reference>
<evidence type="ECO:0000313" key="1">
    <source>
        <dbReference type="EMBL" id="MQL72611.1"/>
    </source>
</evidence>